<sequence length="140" mass="16193">MAPESFLEIYGAKDFDLGIKVKEGLVDLVLKQKDGACTFLVGSGDIFRCTVNEFKPGVCKSYPFQMKNGTLVQMDSKLCPVDWNTKEFESMMAIHLKKDEAEWKFYDELILEWNKKHWIKKPLSTFLKFAMDKVEHSLKS</sequence>
<organism evidence="1 2">
    <name type="scientific">Nitrosotalea devaniterrae</name>
    <dbReference type="NCBI Taxonomy" id="1078905"/>
    <lineage>
        <taxon>Archaea</taxon>
        <taxon>Nitrososphaerota</taxon>
        <taxon>Nitrososphaeria</taxon>
        <taxon>Nitrosotaleales</taxon>
        <taxon>Nitrosotaleaceae</taxon>
        <taxon>Nitrosotalea</taxon>
    </lineage>
</organism>
<evidence type="ECO:0000313" key="1">
    <source>
        <dbReference type="EMBL" id="CUR51678.1"/>
    </source>
</evidence>
<reference evidence="2" key="1">
    <citation type="submission" date="2015-10" db="EMBL/GenBank/DDBJ databases">
        <authorList>
            <person name="Lehtovirta-Morley L.E."/>
            <person name="Vieille C."/>
        </authorList>
    </citation>
    <scope>NUCLEOTIDE SEQUENCE [LARGE SCALE GENOMIC DNA]</scope>
</reference>
<proteinExistence type="predicted"/>
<dbReference type="AlphaFoldDB" id="A0A128A2X0"/>
<accession>A0A128A2X0</accession>
<dbReference type="KEGG" id="ndv:NDEV_0913"/>
<evidence type="ECO:0008006" key="3">
    <source>
        <dbReference type="Google" id="ProtNLM"/>
    </source>
</evidence>
<keyword evidence="2" id="KW-1185">Reference proteome</keyword>
<gene>
    <name evidence="1" type="ORF">NDEV_0913</name>
</gene>
<dbReference type="EMBL" id="LN890280">
    <property type="protein sequence ID" value="CUR51678.1"/>
    <property type="molecule type" value="Genomic_DNA"/>
</dbReference>
<evidence type="ECO:0000313" key="2">
    <source>
        <dbReference type="Proteomes" id="UP000196239"/>
    </source>
</evidence>
<dbReference type="Proteomes" id="UP000196239">
    <property type="component" value="Chromosome 1"/>
</dbReference>
<protein>
    <recommendedName>
        <fullName evidence="3">YkgJ family cysteine cluster protein</fullName>
    </recommendedName>
</protein>
<name>A0A128A2X0_9ARCH</name>